<keyword evidence="1" id="KW-0805">Transcription regulation</keyword>
<evidence type="ECO:0000259" key="5">
    <source>
        <dbReference type="PROSITE" id="PS50048"/>
    </source>
</evidence>
<dbReference type="Pfam" id="PF00172">
    <property type="entry name" value="Zn_clus"/>
    <property type="match status" value="1"/>
</dbReference>
<evidence type="ECO:0000313" key="6">
    <source>
        <dbReference type="EMBL" id="KAB8242948.1"/>
    </source>
</evidence>
<dbReference type="EMBL" id="ML734652">
    <property type="protein sequence ID" value="KAB8242948.1"/>
    <property type="molecule type" value="Genomic_DNA"/>
</dbReference>
<dbReference type="GO" id="GO:0000981">
    <property type="term" value="F:DNA-binding transcription factor activity, RNA polymerase II-specific"/>
    <property type="evidence" value="ECO:0007669"/>
    <property type="project" value="InterPro"/>
</dbReference>
<evidence type="ECO:0000256" key="3">
    <source>
        <dbReference type="ARBA" id="ARBA00023163"/>
    </source>
</evidence>
<dbReference type="Proteomes" id="UP000325434">
    <property type="component" value="Unassembled WGS sequence"/>
</dbReference>
<dbReference type="InterPro" id="IPR053187">
    <property type="entry name" value="Notoamide_regulator"/>
</dbReference>
<dbReference type="GO" id="GO:0008270">
    <property type="term" value="F:zinc ion binding"/>
    <property type="evidence" value="ECO:0007669"/>
    <property type="project" value="InterPro"/>
</dbReference>
<keyword evidence="3" id="KW-0804">Transcription</keyword>
<dbReference type="SMART" id="SM00066">
    <property type="entry name" value="GAL4"/>
    <property type="match status" value="1"/>
</dbReference>
<dbReference type="CDD" id="cd00067">
    <property type="entry name" value="GAL4"/>
    <property type="match status" value="1"/>
</dbReference>
<dbReference type="Gene3D" id="4.10.240.10">
    <property type="entry name" value="Zn(2)-C6 fungal-type DNA-binding domain"/>
    <property type="match status" value="1"/>
</dbReference>
<dbReference type="SUPFAM" id="SSF57701">
    <property type="entry name" value="Zn2/Cys6 DNA-binding domain"/>
    <property type="match status" value="1"/>
</dbReference>
<name>A0A5N6GLW4_ASPFL</name>
<gene>
    <name evidence="6" type="ORF">BDV35DRAFT_364596</name>
</gene>
<proteinExistence type="predicted"/>
<keyword evidence="2" id="KW-0238">DNA-binding</keyword>
<accession>A0A5N6GLW4</accession>
<organism evidence="6">
    <name type="scientific">Aspergillus flavus</name>
    <dbReference type="NCBI Taxonomy" id="5059"/>
    <lineage>
        <taxon>Eukaryota</taxon>
        <taxon>Fungi</taxon>
        <taxon>Dikarya</taxon>
        <taxon>Ascomycota</taxon>
        <taxon>Pezizomycotina</taxon>
        <taxon>Eurotiomycetes</taxon>
        <taxon>Eurotiomycetidae</taxon>
        <taxon>Eurotiales</taxon>
        <taxon>Aspergillaceae</taxon>
        <taxon>Aspergillus</taxon>
        <taxon>Aspergillus subgen. Circumdati</taxon>
    </lineage>
</organism>
<dbReference type="GO" id="GO:0003677">
    <property type="term" value="F:DNA binding"/>
    <property type="evidence" value="ECO:0007669"/>
    <property type="project" value="UniProtKB-KW"/>
</dbReference>
<feature type="domain" description="Zn(2)-C6 fungal-type" evidence="5">
    <location>
        <begin position="94"/>
        <end position="123"/>
    </location>
</feature>
<evidence type="ECO:0000256" key="1">
    <source>
        <dbReference type="ARBA" id="ARBA00023015"/>
    </source>
</evidence>
<protein>
    <recommendedName>
        <fullName evidence="5">Zn(2)-C6 fungal-type domain-containing protein</fullName>
    </recommendedName>
</protein>
<reference evidence="6" key="1">
    <citation type="submission" date="2019-04" db="EMBL/GenBank/DDBJ databases">
        <title>Friends and foes A comparative genomics study of 23 Aspergillus species from section Flavi.</title>
        <authorList>
            <consortium name="DOE Joint Genome Institute"/>
            <person name="Kjaerbolling I."/>
            <person name="Vesth T."/>
            <person name="Frisvad J.C."/>
            <person name="Nybo J.L."/>
            <person name="Theobald S."/>
            <person name="Kildgaard S."/>
            <person name="Isbrandt T."/>
            <person name="Kuo A."/>
            <person name="Sato A."/>
            <person name="Lyhne E.K."/>
            <person name="Kogle M.E."/>
            <person name="Wiebenga A."/>
            <person name="Kun R.S."/>
            <person name="Lubbers R.J."/>
            <person name="Makela M.R."/>
            <person name="Barry K."/>
            <person name="Chovatia M."/>
            <person name="Clum A."/>
            <person name="Daum C."/>
            <person name="Haridas S."/>
            <person name="He G."/>
            <person name="LaButti K."/>
            <person name="Lipzen A."/>
            <person name="Mondo S."/>
            <person name="Riley R."/>
            <person name="Salamov A."/>
            <person name="Simmons B.A."/>
            <person name="Magnuson J.K."/>
            <person name="Henrissat B."/>
            <person name="Mortensen U.H."/>
            <person name="Larsen T.O."/>
            <person name="Devries R.P."/>
            <person name="Grigoriev I.V."/>
            <person name="Machida M."/>
            <person name="Baker S.E."/>
            <person name="Andersen M.R."/>
        </authorList>
    </citation>
    <scope>NUCLEOTIDE SEQUENCE [LARGE SCALE GENOMIC DNA]</scope>
    <source>
        <strain evidence="6">CBS 121.62</strain>
    </source>
</reference>
<evidence type="ECO:0000256" key="2">
    <source>
        <dbReference type="ARBA" id="ARBA00023125"/>
    </source>
</evidence>
<dbReference type="InterPro" id="IPR036864">
    <property type="entry name" value="Zn2-C6_fun-type_DNA-bd_sf"/>
</dbReference>
<evidence type="ECO:0000256" key="4">
    <source>
        <dbReference type="ARBA" id="ARBA00023242"/>
    </source>
</evidence>
<sequence>MANLGNTTKIKTKRESLIKRMGSCFINYSYYFLPHPELFSPHLHTSSIRSVRTISMTSPAAPLRILVPAGCRSPHKHPIPVHHVERRPKRRSLACTSCQRKKVKCSGPPPCEACAATNSECFFEPLTDKRRRLTRKAVEKDMESYRDVSMYLISILRSGKEDDVNNLVKEVQKASSLDSALADLQSLISGEKS</sequence>
<dbReference type="PROSITE" id="PS50048">
    <property type="entry name" value="ZN2_CY6_FUNGAL_2"/>
    <property type="match status" value="1"/>
</dbReference>
<keyword evidence="4" id="KW-0539">Nucleus</keyword>
<dbReference type="AlphaFoldDB" id="A0A5N6GLW4"/>
<dbReference type="PANTHER" id="PTHR47256">
    <property type="entry name" value="ZN(II)2CYS6 TRANSCRIPTION FACTOR (EUROFUNG)-RELATED"/>
    <property type="match status" value="1"/>
</dbReference>
<dbReference type="PANTHER" id="PTHR47256:SF1">
    <property type="entry name" value="ZN(II)2CYS6 TRANSCRIPTION FACTOR (EUROFUNG)"/>
    <property type="match status" value="1"/>
</dbReference>
<dbReference type="InterPro" id="IPR001138">
    <property type="entry name" value="Zn2Cys6_DnaBD"/>
</dbReference>
<dbReference type="GO" id="GO:0009893">
    <property type="term" value="P:positive regulation of metabolic process"/>
    <property type="evidence" value="ECO:0007669"/>
    <property type="project" value="UniProtKB-ARBA"/>
</dbReference>